<dbReference type="Pfam" id="PF01370">
    <property type="entry name" value="Epimerase"/>
    <property type="match status" value="1"/>
</dbReference>
<reference evidence="3 4" key="1">
    <citation type="submission" date="2018-06" db="EMBL/GenBank/DDBJ databases">
        <title>Draft Genome Sequence of a Novel Marine Bacterium Related to the Verrucomicrobia.</title>
        <authorList>
            <person name="Vosseberg J."/>
            <person name="Martijn J."/>
            <person name="Ettema T.J.G."/>
        </authorList>
    </citation>
    <scope>NUCLEOTIDE SEQUENCE [LARGE SCALE GENOMIC DNA]</scope>
    <source>
        <strain evidence="3">TARA_B100001123</strain>
    </source>
</reference>
<evidence type="ECO:0000259" key="2">
    <source>
        <dbReference type="Pfam" id="PF01370"/>
    </source>
</evidence>
<dbReference type="GO" id="GO:0050388">
    <property type="term" value="F:uronate dehydrogenase activity"/>
    <property type="evidence" value="ECO:0007669"/>
    <property type="project" value="UniProtKB-EC"/>
</dbReference>
<dbReference type="KEGG" id="mtar:DF168_00247"/>
<dbReference type="PANTHER" id="PTHR43000">
    <property type="entry name" value="DTDP-D-GLUCOSE 4,6-DEHYDRATASE-RELATED"/>
    <property type="match status" value="1"/>
</dbReference>
<dbReference type="Gene3D" id="3.40.50.720">
    <property type="entry name" value="NAD(P)-binding Rossmann-like Domain"/>
    <property type="match status" value="1"/>
</dbReference>
<evidence type="ECO:0000256" key="1">
    <source>
        <dbReference type="ARBA" id="ARBA00007637"/>
    </source>
</evidence>
<evidence type="ECO:0000313" key="4">
    <source>
        <dbReference type="Proteomes" id="UP000247465"/>
    </source>
</evidence>
<dbReference type="SUPFAM" id="SSF51735">
    <property type="entry name" value="NAD(P)-binding Rossmann-fold domains"/>
    <property type="match status" value="1"/>
</dbReference>
<evidence type="ECO:0000313" key="3">
    <source>
        <dbReference type="EMBL" id="AWT59073.1"/>
    </source>
</evidence>
<feature type="domain" description="NAD-dependent epimerase/dehydratase" evidence="2">
    <location>
        <begin position="27"/>
        <end position="222"/>
    </location>
</feature>
<dbReference type="EMBL" id="CP029803">
    <property type="protein sequence ID" value="AWT59073.1"/>
    <property type="molecule type" value="Genomic_DNA"/>
</dbReference>
<keyword evidence="3" id="KW-0560">Oxidoreductase</keyword>
<gene>
    <name evidence="3" type="primary">udh_1</name>
    <name evidence="3" type="ORF">DF168_00247</name>
</gene>
<proteinExistence type="inferred from homology"/>
<dbReference type="InterPro" id="IPR001509">
    <property type="entry name" value="Epimerase_deHydtase"/>
</dbReference>
<organism evidence="3 4">
    <name type="scientific">Candidatus Moanibacter tarae</name>
    <dbReference type="NCBI Taxonomy" id="2200854"/>
    <lineage>
        <taxon>Bacteria</taxon>
        <taxon>Pseudomonadati</taxon>
        <taxon>Verrucomicrobiota</taxon>
        <taxon>Opitutia</taxon>
        <taxon>Puniceicoccales</taxon>
        <taxon>Puniceicoccales incertae sedis</taxon>
        <taxon>Candidatus Moanibacter</taxon>
    </lineage>
</organism>
<sequence>MFTSLLLRTISGWWKFAIPEYTLTMKILITGAYGLVGSVVYQHLLKVKPEAKIFGLGRRRQISDRIDPRKTFDIPENRLFISDLSNLEEVYEILRGFDTVVHMAADPRPDAPWESILKSNILGTYNILEGSMRAGVKRVIAASTVMVSWGYFDKDPHKSIRLGTADSQTVEKYRILPTDPVQPTCLYASSKVCLEAMAKTYTSTHPISIFCLRIGAVNSEDRPSPGCRDCWCSHRDISQIVEKCIDAKPSAKFGIHYAVSESLWRSFDIESAKRELGYVPLDRVPG</sequence>
<name>A0A2Z4AB20_9BACT</name>
<accession>A0A2Z4AB20</accession>
<protein>
    <submittedName>
        <fullName evidence="3">Uronate dehydrogenase</fullName>
        <ecNumber evidence="3">1.1.1.203</ecNumber>
    </submittedName>
</protein>
<dbReference type="AlphaFoldDB" id="A0A2Z4AB20"/>
<dbReference type="Proteomes" id="UP000247465">
    <property type="component" value="Chromosome"/>
</dbReference>
<dbReference type="InterPro" id="IPR036291">
    <property type="entry name" value="NAD(P)-bd_dom_sf"/>
</dbReference>
<comment type="similarity">
    <text evidence="1">Belongs to the NAD(P)-dependent epimerase/dehydratase family.</text>
</comment>
<dbReference type="EC" id="1.1.1.203" evidence="3"/>